<dbReference type="NCBIfam" id="TIGR01310">
    <property type="entry name" value="uL30_euk"/>
    <property type="match status" value="1"/>
</dbReference>
<dbReference type="InterPro" id="IPR012988">
    <property type="entry name" value="Ribosomal_uL30_N_euk"/>
</dbReference>
<gene>
    <name evidence="6" type="primary">RPL7</name>
    <name evidence="6" type="ORF">LshimejAT787_0204060</name>
</gene>
<dbReference type="InterPro" id="IPR005998">
    <property type="entry name" value="Ribosomal_uL30_euk"/>
</dbReference>
<evidence type="ECO:0000259" key="5">
    <source>
        <dbReference type="Pfam" id="PF08079"/>
    </source>
</evidence>
<feature type="domain" description="Large ribosomal subunit protein uL30 N-terminal eukaryotes" evidence="5">
    <location>
        <begin position="65"/>
        <end position="136"/>
    </location>
</feature>
<dbReference type="PROSITE" id="PS00634">
    <property type="entry name" value="RIBOSOMAL_L30"/>
    <property type="match status" value="1"/>
</dbReference>
<dbReference type="GO" id="GO:0000463">
    <property type="term" value="P:maturation of LSU-rRNA from tricistronic rRNA transcript (SSU-rRNA, 5.8S rRNA, LSU-rRNA)"/>
    <property type="evidence" value="ECO:0007669"/>
    <property type="project" value="TreeGrafter"/>
</dbReference>
<dbReference type="SUPFAM" id="SSF55129">
    <property type="entry name" value="Ribosomal protein L30p/L7e"/>
    <property type="match status" value="1"/>
</dbReference>
<dbReference type="Gene3D" id="3.30.1390.20">
    <property type="entry name" value="Ribosomal protein L30, ferredoxin-like fold domain"/>
    <property type="match status" value="2"/>
</dbReference>
<reference evidence="6" key="1">
    <citation type="submission" date="2022-07" db="EMBL/GenBank/DDBJ databases">
        <title>The genome of Lyophyllum shimeji provides insight into the initial evolution of ectomycorrhizal fungal genome.</title>
        <authorList>
            <person name="Kobayashi Y."/>
            <person name="Shibata T."/>
            <person name="Hirakawa H."/>
            <person name="Shigenobu S."/>
            <person name="Nishiyama T."/>
            <person name="Yamada A."/>
            <person name="Hasebe M."/>
            <person name="Kawaguchi M."/>
        </authorList>
    </citation>
    <scope>NUCLEOTIDE SEQUENCE</scope>
    <source>
        <strain evidence="6">AT787</strain>
    </source>
</reference>
<comment type="similarity">
    <text evidence="1">Belongs to the universal ribosomal protein uL30 family.</text>
</comment>
<dbReference type="GO" id="GO:0003723">
    <property type="term" value="F:RNA binding"/>
    <property type="evidence" value="ECO:0007669"/>
    <property type="project" value="InterPro"/>
</dbReference>
<comment type="caution">
    <text evidence="6">The sequence shown here is derived from an EMBL/GenBank/DDBJ whole genome shotgun (WGS) entry which is preliminary data.</text>
</comment>
<evidence type="ECO:0000313" key="7">
    <source>
        <dbReference type="Proteomes" id="UP001063166"/>
    </source>
</evidence>
<evidence type="ECO:0000313" key="6">
    <source>
        <dbReference type="EMBL" id="GLB34841.1"/>
    </source>
</evidence>
<dbReference type="InterPro" id="IPR035808">
    <property type="entry name" value="Ribosomal_uL30_euk_arc"/>
</dbReference>
<protein>
    <submittedName>
        <fullName evidence="6">Ribosomal L30 N-terminal domain</fullName>
    </submittedName>
</protein>
<dbReference type="FunFam" id="3.30.1390.20:FF:000002">
    <property type="entry name" value="60S ribosomal protein L7"/>
    <property type="match status" value="1"/>
</dbReference>
<keyword evidence="2" id="KW-0689">Ribosomal protein</keyword>
<sequence length="300" mass="34110">MKLQTSATRSTEGCRSVVGNNWSDCIAEATRPNGMFTGALPKYRRPSRSAMAPSTTVPSASAIEVPETLLKKRKQTEKAREERLAAAAAARKAQKAKRNVIFKRAEAYVKEYHAKEREEIRLKRAARSANDFYVSAEPKVYFVVRIRGINEIAPKPRKILQLLRLLQINNGVFVKATKPTQQMLRLVEPYIAYGEPNLKSVRELIYKRGYGKVNKQRIPLTNNAVIEEALGKYDIICIEDLVHEIITAGPHFKQASNFLWPIKLSNPTGGWRTRKFKHFVEGGDFGDREENINKLIRQMN</sequence>
<name>A0A9P3UKY4_LYOSH</name>
<dbReference type="InterPro" id="IPR018038">
    <property type="entry name" value="Ribosomal_uL30_CS"/>
</dbReference>
<dbReference type="GO" id="GO:0022625">
    <property type="term" value="C:cytosolic large ribosomal subunit"/>
    <property type="evidence" value="ECO:0007669"/>
    <property type="project" value="TreeGrafter"/>
</dbReference>
<dbReference type="Pfam" id="PF08079">
    <property type="entry name" value="Ribosomal_L30_N"/>
    <property type="match status" value="1"/>
</dbReference>
<feature type="domain" description="Large ribosomal subunit protein uL30-like ferredoxin-like fold" evidence="4">
    <location>
        <begin position="141"/>
        <end position="191"/>
    </location>
</feature>
<dbReference type="InterPro" id="IPR036919">
    <property type="entry name" value="Ribo_uL30_ferredoxin-like_sf"/>
</dbReference>
<evidence type="ECO:0000259" key="4">
    <source>
        <dbReference type="Pfam" id="PF00327"/>
    </source>
</evidence>
<keyword evidence="3" id="KW-0687">Ribonucleoprotein</keyword>
<dbReference type="Pfam" id="PF00327">
    <property type="entry name" value="Ribosomal_L30"/>
    <property type="match status" value="1"/>
</dbReference>
<dbReference type="OrthoDB" id="28644at2759"/>
<evidence type="ECO:0000256" key="3">
    <source>
        <dbReference type="ARBA" id="ARBA00023274"/>
    </source>
</evidence>
<dbReference type="PANTHER" id="PTHR11524">
    <property type="entry name" value="60S RIBOSOMAL PROTEIN L7"/>
    <property type="match status" value="1"/>
</dbReference>
<dbReference type="PANTHER" id="PTHR11524:SF16">
    <property type="entry name" value="LARGE RIBOSOMAL SUBUNIT PROTEIN UL30"/>
    <property type="match status" value="1"/>
</dbReference>
<proteinExistence type="inferred from homology"/>
<dbReference type="InterPro" id="IPR039699">
    <property type="entry name" value="Ribosomal_uL30"/>
</dbReference>
<evidence type="ECO:0000256" key="1">
    <source>
        <dbReference type="ARBA" id="ARBA00007594"/>
    </source>
</evidence>
<dbReference type="EMBL" id="BRPK01000002">
    <property type="protein sequence ID" value="GLB34841.1"/>
    <property type="molecule type" value="Genomic_DNA"/>
</dbReference>
<dbReference type="CDD" id="cd01657">
    <property type="entry name" value="Ribosomal_L7_archeal_euk"/>
    <property type="match status" value="1"/>
</dbReference>
<dbReference type="FunFam" id="3.30.1390.20:FF:000003">
    <property type="entry name" value="60S ribosomal protein L7"/>
    <property type="match status" value="1"/>
</dbReference>
<dbReference type="GO" id="GO:0003735">
    <property type="term" value="F:structural constituent of ribosome"/>
    <property type="evidence" value="ECO:0007669"/>
    <property type="project" value="TreeGrafter"/>
</dbReference>
<dbReference type="InterPro" id="IPR016082">
    <property type="entry name" value="Ribosomal_uL30_ferredoxin-like"/>
</dbReference>
<accession>A0A9P3UKY4</accession>
<evidence type="ECO:0000256" key="2">
    <source>
        <dbReference type="ARBA" id="ARBA00022980"/>
    </source>
</evidence>
<keyword evidence="7" id="KW-1185">Reference proteome</keyword>
<organism evidence="6 7">
    <name type="scientific">Lyophyllum shimeji</name>
    <name type="common">Hon-shimeji</name>
    <name type="synonym">Tricholoma shimeji</name>
    <dbReference type="NCBI Taxonomy" id="47721"/>
    <lineage>
        <taxon>Eukaryota</taxon>
        <taxon>Fungi</taxon>
        <taxon>Dikarya</taxon>
        <taxon>Basidiomycota</taxon>
        <taxon>Agaricomycotina</taxon>
        <taxon>Agaricomycetes</taxon>
        <taxon>Agaricomycetidae</taxon>
        <taxon>Agaricales</taxon>
        <taxon>Tricholomatineae</taxon>
        <taxon>Lyophyllaceae</taxon>
        <taxon>Lyophyllum</taxon>
    </lineage>
</organism>
<dbReference type="Proteomes" id="UP001063166">
    <property type="component" value="Unassembled WGS sequence"/>
</dbReference>
<dbReference type="AlphaFoldDB" id="A0A9P3UKY4"/>